<keyword evidence="3" id="KW-1185">Reference proteome</keyword>
<dbReference type="InterPro" id="IPR041588">
    <property type="entry name" value="Integrase_H2C2"/>
</dbReference>
<gene>
    <name evidence="4" type="primary">LOC107019476</name>
</gene>
<dbReference type="PANTHER" id="PTHR48475">
    <property type="entry name" value="RIBONUCLEASE H"/>
    <property type="match status" value="1"/>
</dbReference>
<evidence type="ECO:0000259" key="1">
    <source>
        <dbReference type="PROSITE" id="PS50878"/>
    </source>
</evidence>
<dbReference type="CDD" id="cd09279">
    <property type="entry name" value="RNase_HI_like"/>
    <property type="match status" value="1"/>
</dbReference>
<proteinExistence type="predicted"/>
<dbReference type="PROSITE" id="PS50878">
    <property type="entry name" value="RT_POL"/>
    <property type="match status" value="1"/>
</dbReference>
<dbReference type="InterPro" id="IPR001584">
    <property type="entry name" value="Integrase_cat-core"/>
</dbReference>
<evidence type="ECO:0000313" key="3">
    <source>
        <dbReference type="Proteomes" id="UP000694930"/>
    </source>
</evidence>
<dbReference type="Pfam" id="PF13456">
    <property type="entry name" value="RVT_3"/>
    <property type="match status" value="1"/>
</dbReference>
<dbReference type="InterPro" id="IPR002156">
    <property type="entry name" value="RNaseH_domain"/>
</dbReference>
<dbReference type="GeneID" id="107019476"/>
<dbReference type="Pfam" id="PF17921">
    <property type="entry name" value="Integrase_H2C2"/>
    <property type="match status" value="1"/>
</dbReference>
<protein>
    <submittedName>
        <fullName evidence="4">Uncharacterized protein LOC107019476</fullName>
    </submittedName>
</protein>
<dbReference type="InterPro" id="IPR012337">
    <property type="entry name" value="RNaseH-like_sf"/>
</dbReference>
<reference evidence="4" key="2">
    <citation type="submission" date="2025-08" db="UniProtKB">
        <authorList>
            <consortium name="RefSeq"/>
        </authorList>
    </citation>
    <scope>IDENTIFICATION</scope>
</reference>
<dbReference type="InterPro" id="IPR043502">
    <property type="entry name" value="DNA/RNA_pol_sf"/>
</dbReference>
<dbReference type="Pfam" id="PF00665">
    <property type="entry name" value="rve"/>
    <property type="match status" value="1"/>
</dbReference>
<accession>A0ABM1GSU9</accession>
<reference evidence="3" key="1">
    <citation type="journal article" date="2014" name="Nat. Genet.">
        <title>The genome of the stress-tolerant wild tomato species Solanum pennellii.</title>
        <authorList>
            <person name="Bolger A."/>
            <person name="Scossa F."/>
            <person name="Bolger M.E."/>
            <person name="Lanz C."/>
            <person name="Maumus F."/>
            <person name="Tohge T."/>
            <person name="Quesneville H."/>
            <person name="Alseekh S."/>
            <person name="Sorensen I."/>
            <person name="Lichtenstein G."/>
            <person name="Fich E.A."/>
            <person name="Conte M."/>
            <person name="Keller H."/>
            <person name="Schneeberger K."/>
            <person name="Schwacke R."/>
            <person name="Ofner I."/>
            <person name="Vrebalov J."/>
            <person name="Xu Y."/>
            <person name="Osorio S."/>
            <person name="Aflitos S.A."/>
            <person name="Schijlen E."/>
            <person name="Jimenez-Gomez J.M."/>
            <person name="Ryngajllo M."/>
            <person name="Kimura S."/>
            <person name="Kumar R."/>
            <person name="Koenig D."/>
            <person name="Headland L.R."/>
            <person name="Maloof J.N."/>
            <person name="Sinha N."/>
            <person name="van Ham R.C."/>
            <person name="Lankhorst R.K."/>
            <person name="Mao L."/>
            <person name="Vogel A."/>
            <person name="Arsova B."/>
            <person name="Panstruga R."/>
            <person name="Fei Z."/>
            <person name="Rose J.K."/>
            <person name="Zamir D."/>
            <person name="Carrari F."/>
            <person name="Giovannoni J.J."/>
            <person name="Weigel D."/>
            <person name="Usadel B."/>
            <person name="Fernie A.R."/>
        </authorList>
    </citation>
    <scope>NUCLEOTIDE SEQUENCE [LARGE SCALE GENOMIC DNA]</scope>
    <source>
        <strain evidence="3">cv. LA0716</strain>
    </source>
</reference>
<dbReference type="Gene3D" id="1.10.340.70">
    <property type="match status" value="1"/>
</dbReference>
<dbReference type="RefSeq" id="XP_015075452.1">
    <property type="nucleotide sequence ID" value="XM_015219966.2"/>
</dbReference>
<dbReference type="Gene3D" id="3.10.10.10">
    <property type="entry name" value="HIV Type 1 Reverse Transcriptase, subunit A, domain 1"/>
    <property type="match status" value="1"/>
</dbReference>
<dbReference type="PANTHER" id="PTHR48475:SF1">
    <property type="entry name" value="RNASE H TYPE-1 DOMAIN-CONTAINING PROTEIN"/>
    <property type="match status" value="1"/>
</dbReference>
<dbReference type="InterPro" id="IPR041577">
    <property type="entry name" value="RT_RNaseH_2"/>
</dbReference>
<dbReference type="InterPro" id="IPR000477">
    <property type="entry name" value="RT_dom"/>
</dbReference>
<dbReference type="Gene3D" id="3.30.70.270">
    <property type="match status" value="2"/>
</dbReference>
<dbReference type="CDD" id="cd01647">
    <property type="entry name" value="RT_LTR"/>
    <property type="match status" value="1"/>
</dbReference>
<dbReference type="SUPFAM" id="SSF56672">
    <property type="entry name" value="DNA/RNA polymerases"/>
    <property type="match status" value="1"/>
</dbReference>
<evidence type="ECO:0000313" key="4">
    <source>
        <dbReference type="RefSeq" id="XP_015075452.1"/>
    </source>
</evidence>
<dbReference type="InterPro" id="IPR036397">
    <property type="entry name" value="RNaseH_sf"/>
</dbReference>
<name>A0ABM1GSU9_SOLPN</name>
<dbReference type="Gene3D" id="3.30.420.10">
    <property type="entry name" value="Ribonuclease H-like superfamily/Ribonuclease H"/>
    <property type="match status" value="2"/>
</dbReference>
<dbReference type="InterPro" id="IPR043128">
    <property type="entry name" value="Rev_trsase/Diguanyl_cyclase"/>
</dbReference>
<feature type="domain" description="Reverse transcriptase" evidence="1">
    <location>
        <begin position="145"/>
        <end position="324"/>
    </location>
</feature>
<dbReference type="Pfam" id="PF00078">
    <property type="entry name" value="RVT_1"/>
    <property type="match status" value="1"/>
</dbReference>
<sequence length="1145" mass="131824">MTCMWSLQLDPKKLSDLITMNPKSKEYDEDEADEEIKRGLDQFENKPKPNLGETEVFNLGTPEEVKEIKISIHVDRTIRDDIIQVLIEYKDVFAWSYDDMPGLSADLVVHKLPIHPDFPPVQQKQRKFKADMSDKIKEEIMKQLNAKVIRVVQYTTWLANVVPVPKKDGKIRVCVDYRDLNKASPKDNFPLPNIHILVDNCAKHEIQSFVDCYAGYHQILMDEKDAEKTAFTTPWGTYCYRVMPFGLKNAGATYMRAMTTIFHDMMHKEVEVYVDDVIIKSRTQIDHVRDLRKFFERLRKYNLKLNPAKCAFGVPSGKLLGFIVSRRGIELDPSKIKSIRELPPPKTRTEVMSFLGRLNYISRFIAQLTTTCEPIFKLLKKDAAIKWTSECQNAFDKIKEYLANPPVLVPPEPGRPLFLYLSVTDNSFGCVLGQHDVTGKKEQAIYYLSKKFTSYEAKYTLLEKTCCALTWIAQKLKHYFLSHTTYLISRMDPLKYIFQKAMPTGRLAKWQILLTEFDFVYVTRTAMKTQALADHLAENPIDDEYEPLKTYFPDEEVNSIEEENPDNDPVWKLYFDGAVNKNGVGIGAVLISPSGCHYPATARLRFFSTNNTTEYEACIMGLNIAINLDVHELLVLGDSDLLIRQARGEWETRDIKLIPYKQCLEDLIKKFKSIEFRYIPRFHNELADALATLASMLPYPGNAYIDPLEIQVRDQHGYCNIIAVEADGEPWYHDIKKFIKAREYPLHADKDQKRTIRRLANGFLLSGDILYKRTPDLNLLRCVNNQEAETIMNEVHSGVCGPHMNGYILAKKIIRAGYYWLTMERDCFQFVRKCHQCQIHSDLIHSPPLELHPMSAPWPFVTWGIDVIGPIEPKASNGHRFILVAIDYFTKWVEAVTFKSVTKKAVVDFVHSNIICRFGIPKIIITDNAMNLNSHLMKEVCEQFKIVHRHSTPYRPKSNGAVEAANKNIKKILRKMVQGSRQWHEKLPFALMGYRMTVRTSVGATPYLLVYGTEAVIPAEVEIPSLRTIVQAEIEDTEWVKSRLEQLSLIEEKRLTSICFGQLYQQRIARAYNKKVRPRNFEVGQLVVKRILPHQDEAKGKFAPNWQGPYVIKQVLSKGALQLADMEGKAIDTIVNADSIKRYYN</sequence>
<organism evidence="3 4">
    <name type="scientific">Solanum pennellii</name>
    <name type="common">Tomato</name>
    <name type="synonym">Lycopersicon pennellii</name>
    <dbReference type="NCBI Taxonomy" id="28526"/>
    <lineage>
        <taxon>Eukaryota</taxon>
        <taxon>Viridiplantae</taxon>
        <taxon>Streptophyta</taxon>
        <taxon>Embryophyta</taxon>
        <taxon>Tracheophyta</taxon>
        <taxon>Spermatophyta</taxon>
        <taxon>Magnoliopsida</taxon>
        <taxon>eudicotyledons</taxon>
        <taxon>Gunneridae</taxon>
        <taxon>Pentapetalae</taxon>
        <taxon>asterids</taxon>
        <taxon>lamiids</taxon>
        <taxon>Solanales</taxon>
        <taxon>Solanaceae</taxon>
        <taxon>Solanoideae</taxon>
        <taxon>Solaneae</taxon>
        <taxon>Solanum</taxon>
        <taxon>Solanum subgen. Lycopersicon</taxon>
    </lineage>
</organism>
<dbReference type="SUPFAM" id="SSF53098">
    <property type="entry name" value="Ribonuclease H-like"/>
    <property type="match status" value="2"/>
</dbReference>
<feature type="domain" description="Integrase catalytic" evidence="2">
    <location>
        <begin position="853"/>
        <end position="1014"/>
    </location>
</feature>
<evidence type="ECO:0000259" key="2">
    <source>
        <dbReference type="PROSITE" id="PS50994"/>
    </source>
</evidence>
<dbReference type="PROSITE" id="PS50994">
    <property type="entry name" value="INTEGRASE"/>
    <property type="match status" value="1"/>
</dbReference>
<dbReference type="Proteomes" id="UP000694930">
    <property type="component" value="Chromosome 5"/>
</dbReference>
<dbReference type="Pfam" id="PF17919">
    <property type="entry name" value="RT_RNaseH_2"/>
    <property type="match status" value="1"/>
</dbReference>